<evidence type="ECO:0000313" key="2">
    <source>
        <dbReference type="Proteomes" id="UP000807159"/>
    </source>
</evidence>
<dbReference type="EMBL" id="JACEGQ020000002">
    <property type="protein sequence ID" value="KAH8515264.1"/>
    <property type="molecule type" value="Genomic_DNA"/>
</dbReference>
<reference evidence="1" key="1">
    <citation type="journal article" date="2021" name="J. Hered.">
        <title>Genome Assembly of Salicaceae Populus deltoides (Eastern Cottonwood) I-69 Based on Nanopore Sequencing and Hi-C Technologies.</title>
        <authorList>
            <person name="Bai S."/>
            <person name="Wu H."/>
            <person name="Zhang J."/>
            <person name="Pan Z."/>
            <person name="Zhao W."/>
            <person name="Li Z."/>
            <person name="Tong C."/>
        </authorList>
    </citation>
    <scope>NUCLEOTIDE SEQUENCE</scope>
    <source>
        <tissue evidence="1">Leaf</tissue>
    </source>
</reference>
<protein>
    <submittedName>
        <fullName evidence="1">Uncharacterized protein</fullName>
    </submittedName>
</protein>
<gene>
    <name evidence="1" type="ORF">H0E87_003926</name>
</gene>
<evidence type="ECO:0000313" key="1">
    <source>
        <dbReference type="EMBL" id="KAH8515264.1"/>
    </source>
</evidence>
<proteinExistence type="predicted"/>
<name>A0A8T2ZCC8_POPDE</name>
<organism evidence="1 2">
    <name type="scientific">Populus deltoides</name>
    <name type="common">Eastern poplar</name>
    <name type="synonym">Eastern cottonwood</name>
    <dbReference type="NCBI Taxonomy" id="3696"/>
    <lineage>
        <taxon>Eukaryota</taxon>
        <taxon>Viridiplantae</taxon>
        <taxon>Streptophyta</taxon>
        <taxon>Embryophyta</taxon>
        <taxon>Tracheophyta</taxon>
        <taxon>Spermatophyta</taxon>
        <taxon>Magnoliopsida</taxon>
        <taxon>eudicotyledons</taxon>
        <taxon>Gunneridae</taxon>
        <taxon>Pentapetalae</taxon>
        <taxon>rosids</taxon>
        <taxon>fabids</taxon>
        <taxon>Malpighiales</taxon>
        <taxon>Salicaceae</taxon>
        <taxon>Saliceae</taxon>
        <taxon>Populus</taxon>
    </lineage>
</organism>
<accession>A0A8T2ZCC8</accession>
<dbReference type="Proteomes" id="UP000807159">
    <property type="component" value="Chromosome 2"/>
</dbReference>
<dbReference type="AlphaFoldDB" id="A0A8T2ZCC8"/>
<comment type="caution">
    <text evidence="1">The sequence shown here is derived from an EMBL/GenBank/DDBJ whole genome shotgun (WGS) entry which is preliminary data.</text>
</comment>
<keyword evidence="2" id="KW-1185">Reference proteome</keyword>
<sequence length="122" mass="13521">MLADMNGWSYKHSTNTNGTPPFTPKVESLLRAGSDEWALLVPTSATHLSFFVALKLQDAVMAPDPCTQMPSTTWQLILEHMEQPQAAGNTHDCSAWPNKIRRSSLPCRLQATRMLISNAILL</sequence>